<dbReference type="SUPFAM" id="SSF143113">
    <property type="entry name" value="NAP-like"/>
    <property type="match status" value="5"/>
</dbReference>
<dbReference type="Gene3D" id="3.30.1120.90">
    <property type="entry name" value="Nucleosome assembly protein"/>
    <property type="match status" value="3"/>
</dbReference>
<proteinExistence type="inferred from homology"/>
<dbReference type="Proteomes" id="UP001214576">
    <property type="component" value="Unassembled WGS sequence"/>
</dbReference>
<evidence type="ECO:0000313" key="3">
    <source>
        <dbReference type="Proteomes" id="UP001214576"/>
    </source>
</evidence>
<evidence type="ECO:0000313" key="2">
    <source>
        <dbReference type="EMBL" id="KAI4529174.1"/>
    </source>
</evidence>
<dbReference type="InterPro" id="IPR037231">
    <property type="entry name" value="NAP-like_sf"/>
</dbReference>
<dbReference type="GO" id="GO:0006334">
    <property type="term" value="P:nucleosome assembly"/>
    <property type="evidence" value="ECO:0007669"/>
    <property type="project" value="InterPro"/>
</dbReference>
<evidence type="ECO:0000256" key="1">
    <source>
        <dbReference type="ARBA" id="ARBA00009947"/>
    </source>
</evidence>
<dbReference type="EMBL" id="JAKZEL010000029">
    <property type="protein sequence ID" value="KAI4529174.1"/>
    <property type="molecule type" value="Genomic_DNA"/>
</dbReference>
<keyword evidence="3" id="KW-1185">Reference proteome</keyword>
<dbReference type="AlphaFoldDB" id="A0AAD4TN08"/>
<name>A0AAD4TN08_OVIAM</name>
<reference evidence="2" key="1">
    <citation type="submission" date="2022-03" db="EMBL/GenBank/DDBJ databases">
        <title>Genomic analyses of argali, domestic sheep and their hybrids provide insights into chromosomal evolution, heterosis and genetic basis of agronomic traits.</title>
        <authorList>
            <person name="Li M."/>
        </authorList>
    </citation>
    <scope>NUCLEOTIDE SEQUENCE</scope>
    <source>
        <strain evidence="2">CAU-MHL-2022a</strain>
        <tissue evidence="2">Skin</tissue>
    </source>
</reference>
<dbReference type="InterPro" id="IPR002164">
    <property type="entry name" value="NAP_family"/>
</dbReference>
<gene>
    <name evidence="2" type="ORF">MG293_020848</name>
</gene>
<accession>A0AAD4TN08</accession>
<dbReference type="PANTHER" id="PTHR11875">
    <property type="entry name" value="TESTIS-SPECIFIC Y-ENCODED PROTEIN"/>
    <property type="match status" value="1"/>
</dbReference>
<comment type="similarity">
    <text evidence="1">Belongs to the nucleosome assembly protein (NAP) family.</text>
</comment>
<organism evidence="2 3">
    <name type="scientific">Ovis ammon polii</name>
    <dbReference type="NCBI Taxonomy" id="230172"/>
    <lineage>
        <taxon>Eukaryota</taxon>
        <taxon>Metazoa</taxon>
        <taxon>Chordata</taxon>
        <taxon>Craniata</taxon>
        <taxon>Vertebrata</taxon>
        <taxon>Euteleostomi</taxon>
        <taxon>Mammalia</taxon>
        <taxon>Eutheria</taxon>
        <taxon>Laurasiatheria</taxon>
        <taxon>Artiodactyla</taxon>
        <taxon>Ruminantia</taxon>
        <taxon>Pecora</taxon>
        <taxon>Bovidae</taxon>
        <taxon>Caprinae</taxon>
        <taxon>Ovis</taxon>
    </lineage>
</organism>
<comment type="caution">
    <text evidence="2">The sequence shown here is derived from an EMBL/GenBank/DDBJ whole genome shotgun (WGS) entry which is preliminary data.</text>
</comment>
<sequence length="711" mass="80148">MWPEGLLDLKQIMNHAQVSVMIGDQDKDFLSYKIDLKAQERSHPRSSCKLIFSYRDNSYFWNMVIIKEDYFDITASDPGWGHGQSQEECERQSEECGSVLRPRTFLVVSLGAQGDGAPWPVLVTLCVAGKLQPPAVTPGEDATLFRVEAGEDGKAQADRDMVRIRRVYQLLAEDIILDVEVVPDEEQQQGSSLELEEKTVEEQCQERPGGTSELPALDVLQALATLQVELSSEPEKTCRAYVWFMCKSQERRKRDLAQGSTIIQGIPGFWAKVVSFLLLLGVCCSGGGGGAEARAQDGCWWTLKKVWYWGKLQRHSMWPEGLLDLKQIMNHAQVSVMIGDQDKDFLSYKIDLKAQERSHPRSSCKLIFSYRDNSYFWNMVIIKEDYFDITASDPGWGHGQSQEECERQSEECGSVLRPRTFLVVSLGAQGDGAPWPVLVTLCVAGKLQPPAVTPGEDATLFRVEAGEDGKAQADRDMVRIRRVYQLLAEDIILDVEVVPDEEQQQGSSLELEEKTVEEQCQERPGGTSELPALDVLQALATLQVELSSEPEKTCRAYVWFMCKSQERRKRDLAQGSTIIQGIPGFWAKVVSFLLLLGVCCSGGGGGAEARAQDGCWWTLKKVWYWGKLQRHSMWHKWLLNLKQIMNHPEVSVLISDQDKDFLSYMIDLNVSSGASHPRSCSKLIFSFRDHLYFLKTVIIKEYYLDITGKTV</sequence>
<protein>
    <submittedName>
        <fullName evidence="2">Uncharacterized protein</fullName>
    </submittedName>
</protein>
<dbReference type="GO" id="GO:0005634">
    <property type="term" value="C:nucleus"/>
    <property type="evidence" value="ECO:0007669"/>
    <property type="project" value="InterPro"/>
</dbReference>